<dbReference type="OrthoDB" id="9992322at2759"/>
<evidence type="ECO:0000313" key="3">
    <source>
        <dbReference type="Proteomes" id="UP000663882"/>
    </source>
</evidence>
<evidence type="ECO:0000259" key="1">
    <source>
        <dbReference type="PROSITE" id="PS50181"/>
    </source>
</evidence>
<accession>A0A814DXF4</accession>
<dbReference type="AlphaFoldDB" id="A0A814DXF4"/>
<reference evidence="2" key="1">
    <citation type="submission" date="2021-02" db="EMBL/GenBank/DDBJ databases">
        <authorList>
            <person name="Nowell W R."/>
        </authorList>
    </citation>
    <scope>NUCLEOTIDE SEQUENCE</scope>
</reference>
<comment type="caution">
    <text evidence="2">The sequence shown here is derived from an EMBL/GenBank/DDBJ whole genome shotgun (WGS) entry which is preliminary data.</text>
</comment>
<feature type="domain" description="F-box" evidence="1">
    <location>
        <begin position="5"/>
        <end position="54"/>
    </location>
</feature>
<gene>
    <name evidence="2" type="ORF">RFH988_LOCUS12066</name>
</gene>
<organism evidence="2 3">
    <name type="scientific">Rotaria sordida</name>
    <dbReference type="NCBI Taxonomy" id="392033"/>
    <lineage>
        <taxon>Eukaryota</taxon>
        <taxon>Metazoa</taxon>
        <taxon>Spiralia</taxon>
        <taxon>Gnathifera</taxon>
        <taxon>Rotifera</taxon>
        <taxon>Eurotatoria</taxon>
        <taxon>Bdelloidea</taxon>
        <taxon>Philodinida</taxon>
        <taxon>Philodinidae</taxon>
        <taxon>Rotaria</taxon>
    </lineage>
</organism>
<sequence>MNYSTVQLLDLPDKMLIEIFNKLTRVDVLFSILGVNKRLNRLVCDPTFTHFLDLTIKASYDERHSLPDVILDRFCLFILPRIHNNIQSLRVEPSSMERILLICDYPKLHKLILNSIKPEAFLKYLADDSTIVHIFKRITHLEVSTIEYYSHMTIPQMDLNKNGYARLFSVCQHLSHLNINGKYLHLDTWMRQNALPLTMCSSSIIVELNVNVNTIDDCLRLLDGRFSQMKILNITIDSIEATSLNIANQNSLPNLTTFGLFSTMPTEEYDNLIVPLLRRMPNIEELTLCLDVENRSKFIDGTVLHRDILIHMPRINIFLFNIITIDHHVDLSYWFKNDDIEETYIIDDGHPYIYCRVDFFTNGIGRFRIASYPFNTKNLNL</sequence>
<dbReference type="Gene3D" id="3.80.10.10">
    <property type="entry name" value="Ribonuclease Inhibitor"/>
    <property type="match status" value="1"/>
</dbReference>
<dbReference type="InterPro" id="IPR032675">
    <property type="entry name" value="LRR_dom_sf"/>
</dbReference>
<dbReference type="PROSITE" id="PS50181">
    <property type="entry name" value="FBOX"/>
    <property type="match status" value="1"/>
</dbReference>
<dbReference type="InterPro" id="IPR001810">
    <property type="entry name" value="F-box_dom"/>
</dbReference>
<dbReference type="InterPro" id="IPR036047">
    <property type="entry name" value="F-box-like_dom_sf"/>
</dbReference>
<dbReference type="Proteomes" id="UP000663882">
    <property type="component" value="Unassembled WGS sequence"/>
</dbReference>
<evidence type="ECO:0000313" key="2">
    <source>
        <dbReference type="EMBL" id="CAF0959558.1"/>
    </source>
</evidence>
<dbReference type="SUPFAM" id="SSF81383">
    <property type="entry name" value="F-box domain"/>
    <property type="match status" value="1"/>
</dbReference>
<name>A0A814DXF4_9BILA</name>
<protein>
    <recommendedName>
        <fullName evidence="1">F-box domain-containing protein</fullName>
    </recommendedName>
</protein>
<dbReference type="EMBL" id="CAJNOO010000494">
    <property type="protein sequence ID" value="CAF0959558.1"/>
    <property type="molecule type" value="Genomic_DNA"/>
</dbReference>
<proteinExistence type="predicted"/>
<dbReference type="Pfam" id="PF00646">
    <property type="entry name" value="F-box"/>
    <property type="match status" value="1"/>
</dbReference>